<dbReference type="GO" id="GO:0008483">
    <property type="term" value="F:transaminase activity"/>
    <property type="evidence" value="ECO:0007669"/>
    <property type="project" value="UniProtKB-KW"/>
</dbReference>
<evidence type="ECO:0000256" key="7">
    <source>
        <dbReference type="SAM" id="MobiDB-lite"/>
    </source>
</evidence>
<dbReference type="Gene3D" id="3.40.640.10">
    <property type="entry name" value="Type I PLP-dependent aspartate aminotransferase-like (Major domain)"/>
    <property type="match status" value="1"/>
</dbReference>
<evidence type="ECO:0000313" key="10">
    <source>
        <dbReference type="Proteomes" id="UP000322822"/>
    </source>
</evidence>
<dbReference type="InterPro" id="IPR015422">
    <property type="entry name" value="PyrdxlP-dep_Trfase_small"/>
</dbReference>
<proteinExistence type="inferred from homology"/>
<dbReference type="Gene3D" id="3.90.1150.10">
    <property type="entry name" value="Aspartate Aminotransferase, domain 1"/>
    <property type="match status" value="1"/>
</dbReference>
<dbReference type="Proteomes" id="UP000322822">
    <property type="component" value="Chromosome 2"/>
</dbReference>
<organism evidence="9 10">
    <name type="scientific">Cupriavidus pauculus</name>
    <dbReference type="NCBI Taxonomy" id="82633"/>
    <lineage>
        <taxon>Bacteria</taxon>
        <taxon>Pseudomonadati</taxon>
        <taxon>Pseudomonadota</taxon>
        <taxon>Betaproteobacteria</taxon>
        <taxon>Burkholderiales</taxon>
        <taxon>Burkholderiaceae</taxon>
        <taxon>Cupriavidus</taxon>
    </lineage>
</organism>
<keyword evidence="5" id="KW-0663">Pyridoxal phosphate</keyword>
<dbReference type="RefSeq" id="WP_150377126.1">
    <property type="nucleotide sequence ID" value="NZ_CP044067.1"/>
</dbReference>
<dbReference type="InterPro" id="IPR015424">
    <property type="entry name" value="PyrdxlP-dep_Trfase"/>
</dbReference>
<dbReference type="EMBL" id="CP044067">
    <property type="protein sequence ID" value="QET06408.1"/>
    <property type="molecule type" value="Genomic_DNA"/>
</dbReference>
<reference evidence="9 10" key="1">
    <citation type="submission" date="2019-09" db="EMBL/GenBank/DDBJ databases">
        <title>FDA dAtabase for Regulatory Grade micrObial Sequences (FDA-ARGOS): Supporting development and validation of Infectious Disease Dx tests.</title>
        <authorList>
            <person name="Sciortino C."/>
            <person name="Tallon L."/>
            <person name="Sadzewicz L."/>
            <person name="Vavikolanu K."/>
            <person name="Mehta A."/>
            <person name="Aluvathingal J."/>
            <person name="Nadendla S."/>
            <person name="Nandy P."/>
            <person name="Geyer C."/>
            <person name="Yan Y."/>
            <person name="Sichtig H."/>
        </authorList>
    </citation>
    <scope>NUCLEOTIDE SEQUENCE [LARGE SCALE GENOMIC DNA]</scope>
    <source>
        <strain evidence="9 10">FDAARGOS_664</strain>
    </source>
</reference>
<keyword evidence="3 6" id="KW-0032">Aminotransferase</keyword>
<dbReference type="OrthoDB" id="9803354at2"/>
<feature type="region of interest" description="Disordered" evidence="7">
    <location>
        <begin position="1"/>
        <end position="21"/>
    </location>
</feature>
<feature type="domain" description="Aminotransferase class I/classII large" evidence="8">
    <location>
        <begin position="38"/>
        <end position="398"/>
    </location>
</feature>
<dbReference type="GO" id="GO:0006520">
    <property type="term" value="P:amino acid metabolic process"/>
    <property type="evidence" value="ECO:0007669"/>
    <property type="project" value="InterPro"/>
</dbReference>
<evidence type="ECO:0000256" key="4">
    <source>
        <dbReference type="ARBA" id="ARBA00022679"/>
    </source>
</evidence>
<comment type="similarity">
    <text evidence="2 6">Belongs to the class-I pyridoxal-phosphate-dependent aminotransferase family.</text>
</comment>
<dbReference type="Pfam" id="PF00155">
    <property type="entry name" value="Aminotran_1_2"/>
    <property type="match status" value="1"/>
</dbReference>
<dbReference type="SUPFAM" id="SSF53383">
    <property type="entry name" value="PLP-dependent transferases"/>
    <property type="match status" value="1"/>
</dbReference>
<dbReference type="CDD" id="cd00609">
    <property type="entry name" value="AAT_like"/>
    <property type="match status" value="1"/>
</dbReference>
<dbReference type="FunFam" id="3.40.640.10:FF:000033">
    <property type="entry name" value="Aspartate aminotransferase"/>
    <property type="match status" value="1"/>
</dbReference>
<name>A0A5P2HF07_9BURK</name>
<dbReference type="InterPro" id="IPR004838">
    <property type="entry name" value="NHTrfase_class1_PyrdxlP-BS"/>
</dbReference>
<sequence>MPTSSAAHRLSQRLAMARPSATGAMSEAARRLAEDGKPVISLSEGELDFDTPAHIQLAAIQAMTAGETRYTNVDGTHQLKAAIARKLARDNDLHYVEAEIIAGTGAKQMLFNALLATVDAGDEVIVTAPYWVSYSDMVHIAGGTPVLVTATPADDFKLTPAALRAALTPRTRWLMLNSPCNPSGALYSAGELRALADVLDDYPDVLVLSDEIYEEILFDGTFTSFAQAAPAMRDRTLTVNGVSKAYAMTGWRLGYAAGPAWLIKAMALLQSQSTSNPSAISQAGAVAALNGPQDFLDGWRTRLRARRDLALSVLADAAPVLAMRRPPAAFYLYADCAAALGMRTPDGKRIETDTDFAMYLLHAAHVAVVPGSAFGLAPYVRLAYALADDRLREACERIVTACAALERMSW</sequence>
<evidence type="ECO:0000256" key="6">
    <source>
        <dbReference type="RuleBase" id="RU000481"/>
    </source>
</evidence>
<dbReference type="InterPro" id="IPR015421">
    <property type="entry name" value="PyrdxlP-dep_Trfase_major"/>
</dbReference>
<keyword evidence="4 6" id="KW-0808">Transferase</keyword>
<comment type="cofactor">
    <cofactor evidence="1 6">
        <name>pyridoxal 5'-phosphate</name>
        <dbReference type="ChEBI" id="CHEBI:597326"/>
    </cofactor>
</comment>
<dbReference type="PANTHER" id="PTHR46383:SF1">
    <property type="entry name" value="ASPARTATE AMINOTRANSFERASE"/>
    <property type="match status" value="1"/>
</dbReference>
<dbReference type="PANTHER" id="PTHR46383">
    <property type="entry name" value="ASPARTATE AMINOTRANSFERASE"/>
    <property type="match status" value="1"/>
</dbReference>
<evidence type="ECO:0000256" key="3">
    <source>
        <dbReference type="ARBA" id="ARBA00022576"/>
    </source>
</evidence>
<protein>
    <recommendedName>
        <fullName evidence="6">Aminotransferase</fullName>
        <ecNumber evidence="6">2.6.1.-</ecNumber>
    </recommendedName>
</protein>
<accession>A0A5P2HF07</accession>
<dbReference type="EC" id="2.6.1.-" evidence="6"/>
<dbReference type="GO" id="GO:0030170">
    <property type="term" value="F:pyridoxal phosphate binding"/>
    <property type="evidence" value="ECO:0007669"/>
    <property type="project" value="InterPro"/>
</dbReference>
<gene>
    <name evidence="9" type="ORF">FOB72_31470</name>
</gene>
<evidence type="ECO:0000256" key="1">
    <source>
        <dbReference type="ARBA" id="ARBA00001933"/>
    </source>
</evidence>
<evidence type="ECO:0000256" key="5">
    <source>
        <dbReference type="ARBA" id="ARBA00022898"/>
    </source>
</evidence>
<evidence type="ECO:0000256" key="2">
    <source>
        <dbReference type="ARBA" id="ARBA00007441"/>
    </source>
</evidence>
<dbReference type="AlphaFoldDB" id="A0A5P2HF07"/>
<dbReference type="InterPro" id="IPR050596">
    <property type="entry name" value="AspAT/PAT-like"/>
</dbReference>
<dbReference type="PROSITE" id="PS00105">
    <property type="entry name" value="AA_TRANSFER_CLASS_1"/>
    <property type="match status" value="1"/>
</dbReference>
<evidence type="ECO:0000313" key="9">
    <source>
        <dbReference type="EMBL" id="QET06408.1"/>
    </source>
</evidence>
<evidence type="ECO:0000259" key="8">
    <source>
        <dbReference type="Pfam" id="PF00155"/>
    </source>
</evidence>
<dbReference type="InterPro" id="IPR004839">
    <property type="entry name" value="Aminotransferase_I/II_large"/>
</dbReference>